<dbReference type="EnsemblMetazoa" id="Aqu2.1.29164_001">
    <property type="protein sequence ID" value="Aqu2.1.29164_001"/>
    <property type="gene ID" value="Aqu2.1.29164"/>
</dbReference>
<protein>
    <submittedName>
        <fullName evidence="1">Uncharacterized protein</fullName>
    </submittedName>
</protein>
<organism evidence="1">
    <name type="scientific">Amphimedon queenslandica</name>
    <name type="common">Sponge</name>
    <dbReference type="NCBI Taxonomy" id="400682"/>
    <lineage>
        <taxon>Eukaryota</taxon>
        <taxon>Metazoa</taxon>
        <taxon>Porifera</taxon>
        <taxon>Demospongiae</taxon>
        <taxon>Heteroscleromorpha</taxon>
        <taxon>Haplosclerida</taxon>
        <taxon>Niphatidae</taxon>
        <taxon>Amphimedon</taxon>
    </lineage>
</organism>
<dbReference type="InParanoid" id="A0A1X7UNS5"/>
<proteinExistence type="predicted"/>
<sequence length="203" mass="23016">MFAVKDRVDLSNISDLPRNGFIDVSLLLQQSSDHDEMLTNLTTLISRILVDHFSPFLNKVPLGTVLKNKNKLDEMCQILDVVHKTSVPNDPKDNMKSTEDFFELVLVSHIIVAANTKYKQGMELEDLVDVTVKKYIKLSPQSAGQNTYDFVCTNAHESNIKPSSIARVARALSIVNEICQSFRDSLLWMMLQTFITSLHFQKI</sequence>
<accession>A0A1X7UNS5</accession>
<evidence type="ECO:0000313" key="1">
    <source>
        <dbReference type="EnsemblMetazoa" id="Aqu2.1.29164_001"/>
    </source>
</evidence>
<dbReference type="AlphaFoldDB" id="A0A1X7UNS5"/>
<name>A0A1X7UNS5_AMPQE</name>
<reference evidence="1" key="1">
    <citation type="submission" date="2017-05" db="UniProtKB">
        <authorList>
            <consortium name="EnsemblMetazoa"/>
        </authorList>
    </citation>
    <scope>IDENTIFICATION</scope>
</reference>